<feature type="binding site" evidence="15">
    <location>
        <position position="126"/>
    </location>
    <ligand>
        <name>Ca(2+)</name>
        <dbReference type="ChEBI" id="CHEBI:29108"/>
        <label>1</label>
    </ligand>
</feature>
<keyword evidence="8 15" id="KW-0106">Calcium</keyword>
<dbReference type="GO" id="GO:0005509">
    <property type="term" value="F:calcium ion binding"/>
    <property type="evidence" value="ECO:0007669"/>
    <property type="project" value="InterPro"/>
</dbReference>
<evidence type="ECO:0000313" key="20">
    <source>
        <dbReference type="Proteomes" id="UP000006352"/>
    </source>
</evidence>
<dbReference type="GO" id="GO:0004556">
    <property type="term" value="F:alpha-amylase activity"/>
    <property type="evidence" value="ECO:0007669"/>
    <property type="project" value="UniProtKB-EC"/>
</dbReference>
<dbReference type="InterPro" id="IPR006047">
    <property type="entry name" value="GH13_cat_dom"/>
</dbReference>
<dbReference type="EMBL" id="HE796988">
    <property type="protein sequence ID" value="CCM00546.1"/>
    <property type="molecule type" value="Genomic_DNA"/>
</dbReference>
<dbReference type="GO" id="GO:0016052">
    <property type="term" value="P:carbohydrate catabolic process"/>
    <property type="evidence" value="ECO:0007669"/>
    <property type="project" value="InterPro"/>
</dbReference>
<keyword evidence="10" id="KW-0325">Glycoprotein</keyword>
<feature type="binding site" evidence="17">
    <location>
        <position position="127"/>
    </location>
    <ligand>
        <name>substrate</name>
    </ligand>
</feature>
<name>J4I950_9APHY</name>
<keyword evidence="5 15" id="KW-0479">Metal-binding</keyword>
<keyword evidence="6" id="KW-0732">Signal</keyword>
<keyword evidence="9 16" id="KW-1015">Disulfide bond</keyword>
<dbReference type="EC" id="3.2.1.1" evidence="4"/>
<feature type="binding site" evidence="17">
    <location>
        <position position="348"/>
    </location>
    <ligand>
        <name>substrate</name>
    </ligand>
</feature>
<evidence type="ECO:0000256" key="4">
    <source>
        <dbReference type="ARBA" id="ARBA00012595"/>
    </source>
</evidence>
<proteinExistence type="inferred from homology"/>
<dbReference type="Proteomes" id="UP000006352">
    <property type="component" value="Unassembled WGS sequence"/>
</dbReference>
<dbReference type="GeneID" id="24095457"/>
<evidence type="ECO:0000256" key="11">
    <source>
        <dbReference type="ARBA" id="ARBA00023277"/>
    </source>
</evidence>
<feature type="binding site" evidence="15">
    <location>
        <position position="209"/>
    </location>
    <ligand>
        <name>Ca(2+)</name>
        <dbReference type="ChEBI" id="CHEBI:29108"/>
        <label>2</label>
    </ligand>
</feature>
<dbReference type="Gene3D" id="3.20.20.80">
    <property type="entry name" value="Glycosidases"/>
    <property type="match status" value="1"/>
</dbReference>
<evidence type="ECO:0000256" key="8">
    <source>
        <dbReference type="ARBA" id="ARBA00022837"/>
    </source>
</evidence>
<feature type="binding site" evidence="15">
    <location>
        <position position="233"/>
    </location>
    <ligand>
        <name>Ca(2+)</name>
        <dbReference type="ChEBI" id="CHEBI:29108"/>
        <label>2</label>
    </ligand>
</feature>
<evidence type="ECO:0000256" key="12">
    <source>
        <dbReference type="ARBA" id="ARBA00023295"/>
    </source>
</evidence>
<feature type="binding site" evidence="17">
    <location>
        <position position="207"/>
    </location>
    <ligand>
        <name>substrate</name>
    </ligand>
</feature>
<dbReference type="FunFam" id="3.20.20.80:FF:000120">
    <property type="entry name" value="Alpha-amylase A"/>
    <property type="match status" value="1"/>
</dbReference>
<dbReference type="FunCoup" id="J4I950">
    <property type="interactions" value="102"/>
</dbReference>
<evidence type="ECO:0000256" key="10">
    <source>
        <dbReference type="ARBA" id="ARBA00023180"/>
    </source>
</evidence>
<gene>
    <name evidence="19" type="ORF">FIBRA_02580</name>
</gene>
<feature type="binding site" evidence="17">
    <location>
        <position position="301"/>
    </location>
    <ligand>
        <name>substrate</name>
    </ligand>
</feature>
<accession>J4I950</accession>
<comment type="catalytic activity">
    <reaction evidence="1">
        <text>Endohydrolysis of (1-&gt;4)-alpha-D-glucosidic linkages in polysaccharides containing three or more (1-&gt;4)-alpha-linked D-glucose units.</text>
        <dbReference type="EC" id="3.2.1.1"/>
    </reaction>
</comment>
<feature type="disulfide bond" evidence="16">
    <location>
        <begin position="439"/>
        <end position="473"/>
    </location>
</feature>
<comment type="similarity">
    <text evidence="3">Belongs to the glycosyl hydrolase 13 family.</text>
</comment>
<evidence type="ECO:0000256" key="3">
    <source>
        <dbReference type="ARBA" id="ARBA00008061"/>
    </source>
</evidence>
<dbReference type="InParanoid" id="J4I950"/>
<dbReference type="PIRSF" id="PIRSF001024">
    <property type="entry name" value="Alph-amyl_fung"/>
    <property type="match status" value="1"/>
</dbReference>
<evidence type="ECO:0000313" key="19">
    <source>
        <dbReference type="EMBL" id="CCM00546.1"/>
    </source>
</evidence>
<feature type="binding site" evidence="15">
    <location>
        <position position="213"/>
    </location>
    <ligand>
        <name>Ca(2+)</name>
        <dbReference type="ChEBI" id="CHEBI:29108"/>
        <label>1</label>
    </ligand>
</feature>
<comment type="cofactor">
    <cofactor evidence="2">
        <name>Ca(2+)</name>
        <dbReference type="ChEBI" id="CHEBI:29108"/>
    </cofactor>
</comment>
<feature type="binding site" evidence="15">
    <location>
        <position position="178"/>
    </location>
    <ligand>
        <name>Ca(2+)</name>
        <dbReference type="ChEBI" id="CHEBI:29108"/>
        <label>1</label>
    </ligand>
</feature>
<dbReference type="RefSeq" id="XP_012179829.1">
    <property type="nucleotide sequence ID" value="XM_012324439.1"/>
</dbReference>
<feature type="binding site" evidence="17">
    <location>
        <position position="88"/>
    </location>
    <ligand>
        <name>substrate</name>
    </ligand>
</feature>
<reference evidence="19 20" key="1">
    <citation type="journal article" date="2012" name="Appl. Environ. Microbiol.">
        <title>Short-read sequencing for genomic analysis of the brown rot fungus Fibroporia radiculosa.</title>
        <authorList>
            <person name="Tang J.D."/>
            <person name="Perkins A.D."/>
            <person name="Sonstegard T.S."/>
            <person name="Schroeder S.G."/>
            <person name="Burgess S.C."/>
            <person name="Diehl S.V."/>
        </authorList>
    </citation>
    <scope>NUCLEOTIDE SEQUENCE [LARGE SCALE GENOMIC DNA]</scope>
    <source>
        <strain evidence="19 20">TFFH 294</strain>
    </source>
</reference>
<evidence type="ECO:0000256" key="13">
    <source>
        <dbReference type="PIRSR" id="PIRSR001024-1"/>
    </source>
</evidence>
<dbReference type="Pfam" id="PF00128">
    <property type="entry name" value="Alpha-amylase"/>
    <property type="match status" value="1"/>
</dbReference>
<dbReference type="AlphaFoldDB" id="J4I950"/>
<dbReference type="PANTHER" id="PTHR10357:SF215">
    <property type="entry name" value="ALPHA-AMYLASE 1"/>
    <property type="match status" value="1"/>
</dbReference>
<feature type="binding site" evidence="17">
    <location>
        <position position="237"/>
    </location>
    <ligand>
        <name>substrate</name>
    </ligand>
</feature>
<keyword evidence="11" id="KW-0119">Carbohydrate metabolism</keyword>
<dbReference type="InterPro" id="IPR015340">
    <property type="entry name" value="A_amylase_C_dom"/>
</dbReference>
<keyword evidence="7" id="KW-0378">Hydrolase</keyword>
<dbReference type="OrthoDB" id="204980at2759"/>
<dbReference type="Pfam" id="PF09260">
    <property type="entry name" value="A_amylase_dom_C"/>
    <property type="match status" value="1"/>
</dbReference>
<keyword evidence="12" id="KW-0326">Glycosidase</keyword>
<dbReference type="SUPFAM" id="SSF51011">
    <property type="entry name" value="Glycosyl hydrolase domain"/>
    <property type="match status" value="1"/>
</dbReference>
<evidence type="ECO:0000256" key="14">
    <source>
        <dbReference type="PIRSR" id="PIRSR001024-2"/>
    </source>
</evidence>
<protein>
    <recommendedName>
        <fullName evidence="4">alpha-amylase</fullName>
        <ecNumber evidence="4">3.2.1.1</ecNumber>
    </recommendedName>
</protein>
<feature type="site" description="Transition state stabilizer" evidence="14">
    <location>
        <position position="301"/>
    </location>
</feature>
<feature type="binding site" evidence="15">
    <location>
        <position position="165"/>
    </location>
    <ligand>
        <name>Ca(2+)</name>
        <dbReference type="ChEBI" id="CHEBI:29108"/>
        <label>1</label>
    </ligand>
</feature>
<evidence type="ECO:0000259" key="18">
    <source>
        <dbReference type="SMART" id="SM00642"/>
    </source>
</evidence>
<dbReference type="PANTHER" id="PTHR10357">
    <property type="entry name" value="ALPHA-AMYLASE FAMILY MEMBER"/>
    <property type="match status" value="1"/>
</dbReference>
<organism evidence="19 20">
    <name type="scientific">Fibroporia radiculosa</name>
    <dbReference type="NCBI Taxonomy" id="599839"/>
    <lineage>
        <taxon>Eukaryota</taxon>
        <taxon>Fungi</taxon>
        <taxon>Dikarya</taxon>
        <taxon>Basidiomycota</taxon>
        <taxon>Agaricomycotina</taxon>
        <taxon>Agaricomycetes</taxon>
        <taxon>Polyporales</taxon>
        <taxon>Fibroporiaceae</taxon>
        <taxon>Fibroporia</taxon>
    </lineage>
</organism>
<dbReference type="STRING" id="599839.J4I950"/>
<evidence type="ECO:0000256" key="9">
    <source>
        <dbReference type="ARBA" id="ARBA00023157"/>
    </source>
</evidence>
<dbReference type="Gene3D" id="2.60.40.1180">
    <property type="entry name" value="Golgi alpha-mannosidase II"/>
    <property type="match status" value="1"/>
</dbReference>
<evidence type="ECO:0000256" key="17">
    <source>
        <dbReference type="PIRSR" id="PIRSR001024-5"/>
    </source>
</evidence>
<dbReference type="CDD" id="cd11319">
    <property type="entry name" value="AmyAc_euk_AmyA"/>
    <property type="match status" value="1"/>
</dbReference>
<keyword evidence="20" id="KW-1185">Reference proteome</keyword>
<dbReference type="InterPro" id="IPR013777">
    <property type="entry name" value="A-amylase-like"/>
</dbReference>
<feature type="disulfide bond" evidence="16">
    <location>
        <begin position="35"/>
        <end position="43"/>
    </location>
</feature>
<feature type="active site" description="Nucleophile" evidence="13">
    <location>
        <position position="209"/>
    </location>
</feature>
<dbReference type="SMART" id="SM00642">
    <property type="entry name" value="Aamy"/>
    <property type="match status" value="1"/>
</dbReference>
<evidence type="ECO:0000256" key="16">
    <source>
        <dbReference type="PIRSR" id="PIRSR001024-4"/>
    </source>
</evidence>
<sequence length="480" mass="53127">MPLVFAASAQDWQKRSIYQLVTDRFATTDGSWPYCDTDDRIYCNGTWQGIIRQLDYIQNMGFDAIWISPIVANLEGTTGDGQAYHGYWTQDQTALNSHFGTQEDLLMLSSDLHARGMYLMIDVVVNHMAADTLPPDYALFTPFNEEADFHPFCWITDYNNQTNVEQCWLGDDNVPLVDTDTEDDTIVNFFLDWIAGLVCTYGADGVRIDTVKHIRKDFWPGFAQAAGVFTIGEILDGDVNYVSAYTEVLDAVLDYPTFYQLTYAFESTSGSLSNLVSWVQSAQSTYKNGEFMVGSFLENQDNPRFQSLTTDQALVSNAMTWPFIQDGIPILYYGQEQGYTGGNDPSNREALWLSGYVEDKPLVKLVRVLNAARKAAIAASADFLTTALTFPSVTSSTLAVLKPPMLSLLTNGGSDSTPWWSVSDSGFSAGDELIDVLTCDTLNVDSNGGISVQGIGGMPKIMMPTSVFNATYCNYFLGSY</sequence>
<dbReference type="InterPro" id="IPR017853">
    <property type="entry name" value="GH"/>
</dbReference>
<feature type="active site" description="Proton donor" evidence="13">
    <location>
        <position position="233"/>
    </location>
</feature>
<evidence type="ECO:0000256" key="2">
    <source>
        <dbReference type="ARBA" id="ARBA00001913"/>
    </source>
</evidence>
<dbReference type="InterPro" id="IPR013780">
    <property type="entry name" value="Glyco_hydro_b"/>
</dbReference>
<evidence type="ECO:0000256" key="15">
    <source>
        <dbReference type="PIRSR" id="PIRSR001024-3"/>
    </source>
</evidence>
<evidence type="ECO:0000256" key="6">
    <source>
        <dbReference type="ARBA" id="ARBA00022729"/>
    </source>
</evidence>
<dbReference type="HOGENOM" id="CLU_006462_7_2_1"/>
<feature type="domain" description="Glycosyl hydrolase family 13 catalytic" evidence="18">
    <location>
        <begin position="19"/>
        <end position="373"/>
    </location>
</feature>
<evidence type="ECO:0000256" key="1">
    <source>
        <dbReference type="ARBA" id="ARBA00000548"/>
    </source>
</evidence>
<evidence type="ECO:0000256" key="7">
    <source>
        <dbReference type="ARBA" id="ARBA00022801"/>
    </source>
</evidence>
<evidence type="ECO:0000256" key="5">
    <source>
        <dbReference type="ARBA" id="ARBA00022723"/>
    </source>
</evidence>
<dbReference type="SUPFAM" id="SSF51445">
    <property type="entry name" value="(Trans)glycosidases"/>
    <property type="match status" value="1"/>
</dbReference>
<feature type="disulfide bond" evidence="16">
    <location>
        <begin position="153"/>
        <end position="167"/>
    </location>
</feature>